<dbReference type="EMBL" id="JAIWJX010000002">
    <property type="protein sequence ID" value="MCK6256266.1"/>
    <property type="molecule type" value="Genomic_DNA"/>
</dbReference>
<dbReference type="PANTHER" id="PTHR14969">
    <property type="entry name" value="SPHINGOSINE-1-PHOSPHATE PHOSPHOHYDROLASE"/>
    <property type="match status" value="1"/>
</dbReference>
<evidence type="ECO:0000259" key="2">
    <source>
        <dbReference type="SMART" id="SM00014"/>
    </source>
</evidence>
<dbReference type="CDD" id="cd03385">
    <property type="entry name" value="PAP2_BcrC_like"/>
    <property type="match status" value="1"/>
</dbReference>
<dbReference type="SMART" id="SM00014">
    <property type="entry name" value="acidPPc"/>
    <property type="match status" value="1"/>
</dbReference>
<gene>
    <name evidence="3" type="ORF">LCY76_06615</name>
</gene>
<organism evidence="3 4">
    <name type="scientific">Fictibacillus marinisediminis</name>
    <dbReference type="NCBI Taxonomy" id="2878389"/>
    <lineage>
        <taxon>Bacteria</taxon>
        <taxon>Bacillati</taxon>
        <taxon>Bacillota</taxon>
        <taxon>Bacilli</taxon>
        <taxon>Bacillales</taxon>
        <taxon>Fictibacillaceae</taxon>
        <taxon>Fictibacillus</taxon>
    </lineage>
</organism>
<evidence type="ECO:0000313" key="4">
    <source>
        <dbReference type="Proteomes" id="UP001139011"/>
    </source>
</evidence>
<reference evidence="3" key="1">
    <citation type="submission" date="2021-09" db="EMBL/GenBank/DDBJ databases">
        <title>Genome analysis of Fictibacillus sp. KIGAM418 isolated from marine sediment.</title>
        <authorList>
            <person name="Seo M.-J."/>
            <person name="Cho E.-S."/>
            <person name="Hwang C.Y."/>
        </authorList>
    </citation>
    <scope>NUCLEOTIDE SEQUENCE</scope>
    <source>
        <strain evidence="3">KIGAM418</strain>
    </source>
</reference>
<dbReference type="SUPFAM" id="SSF48317">
    <property type="entry name" value="Acid phosphatase/Vanadium-dependent haloperoxidase"/>
    <property type="match status" value="1"/>
</dbReference>
<dbReference type="Gene3D" id="1.20.144.10">
    <property type="entry name" value="Phosphatidic acid phosphatase type 2/haloperoxidase"/>
    <property type="match status" value="1"/>
</dbReference>
<dbReference type="GO" id="GO:0005886">
    <property type="term" value="C:plasma membrane"/>
    <property type="evidence" value="ECO:0007669"/>
    <property type="project" value="InterPro"/>
</dbReference>
<sequence length="198" mass="22809">MNDIIFKWINSLANQSVFLDKSMILLTNSVPYLAVAMILLLWFIPGTSHHIENKRTAIYAGCTTAFTLLLNLILHLVYYHPRPFAVHHVHKLIPHSMDSSFVSDHAIVVFSIAWILWMRGSRWRVPVLCWAVLIGISRIFVGVHYPADIAGSAVIAYACGYLVVRFSAKLEFFVQFILNVYRRVNFFETNELERKEKL</sequence>
<feature type="transmembrane region" description="Helical" evidence="1">
    <location>
        <begin position="23"/>
        <end position="44"/>
    </location>
</feature>
<dbReference type="Proteomes" id="UP001139011">
    <property type="component" value="Unassembled WGS sequence"/>
</dbReference>
<dbReference type="InterPro" id="IPR000326">
    <property type="entry name" value="PAP2/HPO"/>
</dbReference>
<dbReference type="GO" id="GO:0050380">
    <property type="term" value="F:undecaprenyl-diphosphatase activity"/>
    <property type="evidence" value="ECO:0007669"/>
    <property type="project" value="InterPro"/>
</dbReference>
<comment type="caution">
    <text evidence="3">The sequence shown here is derived from an EMBL/GenBank/DDBJ whole genome shotgun (WGS) entry which is preliminary data.</text>
</comment>
<proteinExistence type="predicted"/>
<dbReference type="InterPro" id="IPR033879">
    <property type="entry name" value="UPP_Pase"/>
</dbReference>
<feature type="transmembrane region" description="Helical" evidence="1">
    <location>
        <begin position="99"/>
        <end position="118"/>
    </location>
</feature>
<keyword evidence="4" id="KW-1185">Reference proteome</keyword>
<protein>
    <submittedName>
        <fullName evidence="3">Undecaprenyl-diphosphatase</fullName>
    </submittedName>
</protein>
<feature type="domain" description="Phosphatidic acid phosphatase type 2/haloperoxidase" evidence="2">
    <location>
        <begin position="57"/>
        <end position="164"/>
    </location>
</feature>
<evidence type="ECO:0000313" key="3">
    <source>
        <dbReference type="EMBL" id="MCK6256266.1"/>
    </source>
</evidence>
<feature type="transmembrane region" description="Helical" evidence="1">
    <location>
        <begin position="149"/>
        <end position="168"/>
    </location>
</feature>
<keyword evidence="1" id="KW-0472">Membrane</keyword>
<keyword evidence="1" id="KW-1133">Transmembrane helix</keyword>
<dbReference type="RefSeq" id="WP_248251965.1">
    <property type="nucleotide sequence ID" value="NZ_JAIWJX010000002.1"/>
</dbReference>
<feature type="transmembrane region" description="Helical" evidence="1">
    <location>
        <begin position="56"/>
        <end position="79"/>
    </location>
</feature>
<evidence type="ECO:0000256" key="1">
    <source>
        <dbReference type="SAM" id="Phobius"/>
    </source>
</evidence>
<keyword evidence="1" id="KW-0812">Transmembrane</keyword>
<accession>A0A9X1X932</accession>
<dbReference type="AlphaFoldDB" id="A0A9X1X932"/>
<feature type="transmembrane region" description="Helical" evidence="1">
    <location>
        <begin position="125"/>
        <end position="143"/>
    </location>
</feature>
<dbReference type="Pfam" id="PF01569">
    <property type="entry name" value="PAP2"/>
    <property type="match status" value="1"/>
</dbReference>
<dbReference type="PANTHER" id="PTHR14969:SF58">
    <property type="entry name" value="UNDECAPRENYL-DIPHOSPHATASE BCRC"/>
    <property type="match status" value="1"/>
</dbReference>
<dbReference type="InterPro" id="IPR036938">
    <property type="entry name" value="PAP2/HPO_sf"/>
</dbReference>
<name>A0A9X1X932_9BACL</name>